<keyword evidence="3" id="KW-0677">Repeat</keyword>
<evidence type="ECO:0000256" key="2">
    <source>
        <dbReference type="ARBA" id="ARBA00022723"/>
    </source>
</evidence>
<feature type="non-terminal residue" evidence="9">
    <location>
        <position position="1"/>
    </location>
</feature>
<dbReference type="InterPro" id="IPR036236">
    <property type="entry name" value="Znf_C2H2_sf"/>
</dbReference>
<keyword evidence="6" id="KW-0539">Nucleus</keyword>
<evidence type="ECO:0000256" key="6">
    <source>
        <dbReference type="ARBA" id="ARBA00023242"/>
    </source>
</evidence>
<feature type="domain" description="C2H2-type" evidence="8">
    <location>
        <begin position="48"/>
        <end position="75"/>
    </location>
</feature>
<accession>A0ABN8IV61</accession>
<proteinExistence type="predicted"/>
<dbReference type="SMART" id="SM00355">
    <property type="entry name" value="ZnF_C2H2"/>
    <property type="match status" value="3"/>
</dbReference>
<dbReference type="Pfam" id="PF00096">
    <property type="entry name" value="zf-C2H2"/>
    <property type="match status" value="1"/>
</dbReference>
<organism evidence="9 10">
    <name type="scientific">Iphiclides podalirius</name>
    <name type="common">scarce swallowtail</name>
    <dbReference type="NCBI Taxonomy" id="110791"/>
    <lineage>
        <taxon>Eukaryota</taxon>
        <taxon>Metazoa</taxon>
        <taxon>Ecdysozoa</taxon>
        <taxon>Arthropoda</taxon>
        <taxon>Hexapoda</taxon>
        <taxon>Insecta</taxon>
        <taxon>Pterygota</taxon>
        <taxon>Neoptera</taxon>
        <taxon>Endopterygota</taxon>
        <taxon>Lepidoptera</taxon>
        <taxon>Glossata</taxon>
        <taxon>Ditrysia</taxon>
        <taxon>Papilionoidea</taxon>
        <taxon>Papilionidae</taxon>
        <taxon>Papilioninae</taxon>
        <taxon>Iphiclides</taxon>
    </lineage>
</organism>
<feature type="domain" description="C2H2-type" evidence="8">
    <location>
        <begin position="76"/>
        <end position="103"/>
    </location>
</feature>
<evidence type="ECO:0000256" key="4">
    <source>
        <dbReference type="ARBA" id="ARBA00022771"/>
    </source>
</evidence>
<evidence type="ECO:0000256" key="5">
    <source>
        <dbReference type="ARBA" id="ARBA00022833"/>
    </source>
</evidence>
<dbReference type="InterPro" id="IPR013087">
    <property type="entry name" value="Znf_C2H2_type"/>
</dbReference>
<name>A0ABN8IV61_9NEOP</name>
<keyword evidence="4 7" id="KW-0863">Zinc-finger</keyword>
<comment type="subcellular location">
    <subcellularLocation>
        <location evidence="1">Nucleus</location>
    </subcellularLocation>
</comment>
<dbReference type="Gene3D" id="3.30.160.60">
    <property type="entry name" value="Classic Zinc Finger"/>
    <property type="match status" value="3"/>
</dbReference>
<dbReference type="Pfam" id="PF13894">
    <property type="entry name" value="zf-C2H2_4"/>
    <property type="match status" value="1"/>
</dbReference>
<evidence type="ECO:0000259" key="8">
    <source>
        <dbReference type="PROSITE" id="PS50157"/>
    </source>
</evidence>
<dbReference type="PANTHER" id="PTHR24394:SF29">
    <property type="entry name" value="MYONEURIN"/>
    <property type="match status" value="1"/>
</dbReference>
<protein>
    <recommendedName>
        <fullName evidence="8">C2H2-type domain-containing protein</fullName>
    </recommendedName>
</protein>
<feature type="domain" description="C2H2-type" evidence="8">
    <location>
        <begin position="104"/>
        <end position="131"/>
    </location>
</feature>
<dbReference type="Proteomes" id="UP000837857">
    <property type="component" value="Chromosome 29"/>
</dbReference>
<evidence type="ECO:0000256" key="7">
    <source>
        <dbReference type="PROSITE-ProRule" id="PRU00042"/>
    </source>
</evidence>
<dbReference type="EMBL" id="OW152841">
    <property type="protein sequence ID" value="CAH2062198.1"/>
    <property type="molecule type" value="Genomic_DNA"/>
</dbReference>
<dbReference type="PROSITE" id="PS00028">
    <property type="entry name" value="ZINC_FINGER_C2H2_1"/>
    <property type="match status" value="3"/>
</dbReference>
<gene>
    <name evidence="9" type="ORF">IPOD504_LOCUS11764</name>
</gene>
<keyword evidence="2" id="KW-0479">Metal-binding</keyword>
<evidence type="ECO:0000313" key="10">
    <source>
        <dbReference type="Proteomes" id="UP000837857"/>
    </source>
</evidence>
<evidence type="ECO:0000313" key="9">
    <source>
        <dbReference type="EMBL" id="CAH2062198.1"/>
    </source>
</evidence>
<dbReference type="SUPFAM" id="SSF57667">
    <property type="entry name" value="beta-beta-alpha zinc fingers"/>
    <property type="match status" value="2"/>
</dbReference>
<evidence type="ECO:0000256" key="1">
    <source>
        <dbReference type="ARBA" id="ARBA00004123"/>
    </source>
</evidence>
<reference evidence="9" key="1">
    <citation type="submission" date="2022-03" db="EMBL/GenBank/DDBJ databases">
        <authorList>
            <person name="Martin H S."/>
        </authorList>
    </citation>
    <scope>NUCLEOTIDE SEQUENCE</scope>
</reference>
<dbReference type="PROSITE" id="PS50157">
    <property type="entry name" value="ZINC_FINGER_C2H2_2"/>
    <property type="match status" value="3"/>
</dbReference>
<sequence length="133" mass="15907">MLPYKCASLPYAPDEMQKYNYTLHAGRWSAKYTLSRHLKRDHLEERDYGCQLCPYKCFTNNELRVHMVKHNGERIFECTVCKKCYARKKTLKEHMRIHNNDRRFSCALCGQAFVQKCSLKGHIKTHHMEYSMQ</sequence>
<keyword evidence="5" id="KW-0862">Zinc</keyword>
<dbReference type="PANTHER" id="PTHR24394">
    <property type="entry name" value="ZINC FINGER PROTEIN"/>
    <property type="match status" value="1"/>
</dbReference>
<keyword evidence="10" id="KW-1185">Reference proteome</keyword>
<evidence type="ECO:0000256" key="3">
    <source>
        <dbReference type="ARBA" id="ARBA00022737"/>
    </source>
</evidence>